<dbReference type="OrthoDB" id="9783013at2"/>
<proteinExistence type="predicted"/>
<feature type="transmembrane region" description="Helical" evidence="7">
    <location>
        <begin position="12"/>
        <end position="31"/>
    </location>
</feature>
<dbReference type="Pfam" id="PF03825">
    <property type="entry name" value="Nuc_H_symport"/>
    <property type="match status" value="1"/>
</dbReference>
<reference evidence="8 9" key="1">
    <citation type="submission" date="2016-12" db="EMBL/GenBank/DDBJ databases">
        <title>Study of bacterial adaptation to deep sea.</title>
        <authorList>
            <person name="Song J."/>
            <person name="Yoshizawa S."/>
            <person name="Kogure K."/>
        </authorList>
    </citation>
    <scope>NUCLEOTIDE SEQUENCE [LARGE SCALE GENOMIC DNA]</scope>
    <source>
        <strain evidence="8 9">SAORIC-165</strain>
    </source>
</reference>
<feature type="transmembrane region" description="Helical" evidence="7">
    <location>
        <begin position="275"/>
        <end position="293"/>
    </location>
</feature>
<dbReference type="GO" id="GO:0015212">
    <property type="term" value="F:cytidine transmembrane transporter activity"/>
    <property type="evidence" value="ECO:0007669"/>
    <property type="project" value="TreeGrafter"/>
</dbReference>
<keyword evidence="9" id="KW-1185">Reference proteome</keyword>
<evidence type="ECO:0000256" key="7">
    <source>
        <dbReference type="SAM" id="Phobius"/>
    </source>
</evidence>
<dbReference type="Gene3D" id="1.20.1250.20">
    <property type="entry name" value="MFS general substrate transporter like domains"/>
    <property type="match status" value="2"/>
</dbReference>
<evidence type="ECO:0000256" key="2">
    <source>
        <dbReference type="ARBA" id="ARBA00022448"/>
    </source>
</evidence>
<dbReference type="RefSeq" id="WP_105043429.1">
    <property type="nucleotide sequence ID" value="NZ_MQWA01000001.1"/>
</dbReference>
<dbReference type="GO" id="GO:0005886">
    <property type="term" value="C:plasma membrane"/>
    <property type="evidence" value="ECO:0007669"/>
    <property type="project" value="UniProtKB-SubCell"/>
</dbReference>
<comment type="caution">
    <text evidence="8">The sequence shown here is derived from an EMBL/GenBank/DDBJ whole genome shotgun (WGS) entry which is preliminary data.</text>
</comment>
<feature type="transmembrane region" description="Helical" evidence="7">
    <location>
        <begin position="251"/>
        <end position="268"/>
    </location>
</feature>
<keyword evidence="3" id="KW-1003">Cell membrane</keyword>
<evidence type="ECO:0000313" key="9">
    <source>
        <dbReference type="Proteomes" id="UP000239907"/>
    </source>
</evidence>
<dbReference type="PANTHER" id="PTHR23522">
    <property type="entry name" value="BLL5896 PROTEIN"/>
    <property type="match status" value="1"/>
</dbReference>
<dbReference type="PANTHER" id="PTHR23522:SF4">
    <property type="entry name" value="NUCLEOSIDE PERMEASE NUPG-RELATED"/>
    <property type="match status" value="1"/>
</dbReference>
<gene>
    <name evidence="8" type="ORF">BSZ32_10860</name>
</gene>
<dbReference type="Proteomes" id="UP000239907">
    <property type="component" value="Unassembled WGS sequence"/>
</dbReference>
<dbReference type="EMBL" id="MQWA01000001">
    <property type="protein sequence ID" value="PQJ28938.1"/>
    <property type="molecule type" value="Genomic_DNA"/>
</dbReference>
<feature type="transmembrane region" description="Helical" evidence="7">
    <location>
        <begin position="213"/>
        <end position="231"/>
    </location>
</feature>
<feature type="transmembrane region" description="Helical" evidence="7">
    <location>
        <begin position="299"/>
        <end position="325"/>
    </location>
</feature>
<feature type="transmembrane region" description="Helical" evidence="7">
    <location>
        <begin position="337"/>
        <end position="357"/>
    </location>
</feature>
<keyword evidence="4 7" id="KW-0812">Transmembrane</keyword>
<keyword evidence="6 7" id="KW-0472">Membrane</keyword>
<organism evidence="8 9">
    <name type="scientific">Rubritalea profundi</name>
    <dbReference type="NCBI Taxonomy" id="1658618"/>
    <lineage>
        <taxon>Bacteria</taxon>
        <taxon>Pseudomonadati</taxon>
        <taxon>Verrucomicrobiota</taxon>
        <taxon>Verrucomicrobiia</taxon>
        <taxon>Verrucomicrobiales</taxon>
        <taxon>Rubritaleaceae</taxon>
        <taxon>Rubritalea</taxon>
    </lineage>
</organism>
<dbReference type="InterPro" id="IPR036259">
    <property type="entry name" value="MFS_trans_sf"/>
</dbReference>
<dbReference type="GO" id="GO:0015213">
    <property type="term" value="F:uridine transmembrane transporter activity"/>
    <property type="evidence" value="ECO:0007669"/>
    <property type="project" value="TreeGrafter"/>
</dbReference>
<sequence length="470" mass="51377">MSSTENKNNYSKLSIMMFLQFFAWGSWFATLKPALNAHDLGSIIGGAYGSAPLAAIFAPLFLGLVADRFFPSEKVMGVLLVIGGVIMSYIAIIAPEGASQGPLIVNLMIAYMFCYMPTLGLGNTITFTHLPQELFPKARVWGTIGWIVAGLVIGFVGWSISLNIFWLAAASTLLLGLFSFTLPHTPAPAKGQAVNIRSLLMFDAFKLLKDKSFAVFAICSTLICIPLAYYYGQTADFLTAAGYKESGSTMTIGQMSEIIFMLLIPFFFRKLGVKKMLLIGMGCWVARYALFAAGASNQIAWMLLLGVALHGICYDFFFVTGFIYTDKKAPKEVRGQAQSLIVFLTQGIGMFIGYAFAFGGGNWPFTKISLPALPNTFVQNGETYGTPPSAELVTSIAKIKEGEPSKNTLEQLADMFGKGYSDLVDTDLISSNMADWSNYWIFPAIMAAVIFVIFGLTFWDKVKTDDEPQD</sequence>
<feature type="transmembrane region" description="Helical" evidence="7">
    <location>
        <begin position="107"/>
        <end position="128"/>
    </location>
</feature>
<feature type="transmembrane region" description="Helical" evidence="7">
    <location>
        <begin position="43"/>
        <end position="65"/>
    </location>
</feature>
<dbReference type="InterPro" id="IPR004740">
    <property type="entry name" value="Nuc_H_symport"/>
</dbReference>
<feature type="transmembrane region" description="Helical" evidence="7">
    <location>
        <begin position="77"/>
        <end position="95"/>
    </location>
</feature>
<evidence type="ECO:0000256" key="1">
    <source>
        <dbReference type="ARBA" id="ARBA00004651"/>
    </source>
</evidence>
<evidence type="ECO:0000256" key="5">
    <source>
        <dbReference type="ARBA" id="ARBA00022989"/>
    </source>
</evidence>
<protein>
    <submittedName>
        <fullName evidence="8">MFS transporter</fullName>
    </submittedName>
</protein>
<evidence type="ECO:0000256" key="3">
    <source>
        <dbReference type="ARBA" id="ARBA00022475"/>
    </source>
</evidence>
<evidence type="ECO:0000256" key="6">
    <source>
        <dbReference type="ARBA" id="ARBA00023136"/>
    </source>
</evidence>
<name>A0A2S7U1R4_9BACT</name>
<dbReference type="AlphaFoldDB" id="A0A2S7U1R4"/>
<comment type="subcellular location">
    <subcellularLocation>
        <location evidence="1">Cell membrane</location>
        <topology evidence="1">Multi-pass membrane protein</topology>
    </subcellularLocation>
</comment>
<feature type="transmembrane region" description="Helical" evidence="7">
    <location>
        <begin position="140"/>
        <end position="158"/>
    </location>
</feature>
<evidence type="ECO:0000313" key="8">
    <source>
        <dbReference type="EMBL" id="PQJ28938.1"/>
    </source>
</evidence>
<keyword evidence="2" id="KW-0813">Transport</keyword>
<feature type="transmembrane region" description="Helical" evidence="7">
    <location>
        <begin position="439"/>
        <end position="459"/>
    </location>
</feature>
<accession>A0A2S7U1R4</accession>
<evidence type="ECO:0000256" key="4">
    <source>
        <dbReference type="ARBA" id="ARBA00022692"/>
    </source>
</evidence>
<dbReference type="SUPFAM" id="SSF103473">
    <property type="entry name" value="MFS general substrate transporter"/>
    <property type="match status" value="1"/>
</dbReference>
<feature type="transmembrane region" description="Helical" evidence="7">
    <location>
        <begin position="164"/>
        <end position="182"/>
    </location>
</feature>
<keyword evidence="5 7" id="KW-1133">Transmembrane helix</keyword>